<organism evidence="2 3">
    <name type="scientific">Sodalis ligni</name>
    <dbReference type="NCBI Taxonomy" id="2697027"/>
    <lineage>
        <taxon>Bacteria</taxon>
        <taxon>Pseudomonadati</taxon>
        <taxon>Pseudomonadota</taxon>
        <taxon>Gammaproteobacteria</taxon>
        <taxon>Enterobacterales</taxon>
        <taxon>Bruguierivoracaceae</taxon>
        <taxon>Sodalis</taxon>
    </lineage>
</organism>
<dbReference type="EMBL" id="SJOI01000001">
    <property type="protein sequence ID" value="TCL05406.1"/>
    <property type="molecule type" value="Genomic_DNA"/>
</dbReference>
<dbReference type="AlphaFoldDB" id="A0A4R1NKU0"/>
<evidence type="ECO:0000313" key="3">
    <source>
        <dbReference type="Proteomes" id="UP000294555"/>
    </source>
</evidence>
<keyword evidence="1" id="KW-0812">Transmembrane</keyword>
<keyword evidence="3" id="KW-1185">Reference proteome</keyword>
<sequence length="33" mass="3761">MSSNAWQGETSTNQILIFFLSLFTLFLLNSHSI</sequence>
<evidence type="ECO:0000313" key="2">
    <source>
        <dbReference type="EMBL" id="TCL05406.1"/>
    </source>
</evidence>
<dbReference type="Proteomes" id="UP000294555">
    <property type="component" value="Unassembled WGS sequence"/>
</dbReference>
<gene>
    <name evidence="2" type="ORF">EZJ58_3587</name>
</gene>
<accession>A0A4R1NKU0</accession>
<protein>
    <submittedName>
        <fullName evidence="2">Uncharacterized protein</fullName>
    </submittedName>
</protein>
<name>A0A4R1NKU0_9GAMM</name>
<proteinExistence type="predicted"/>
<evidence type="ECO:0000256" key="1">
    <source>
        <dbReference type="SAM" id="Phobius"/>
    </source>
</evidence>
<reference evidence="2 3" key="1">
    <citation type="submission" date="2019-02" db="EMBL/GenBank/DDBJ databases">
        <title>Investigation of anaerobic lignin degradation for improved lignocellulosic biofuels.</title>
        <authorList>
            <person name="Deangelis K."/>
        </authorList>
    </citation>
    <scope>NUCLEOTIDE SEQUENCE [LARGE SCALE GENOMIC DNA]</scope>
    <source>
        <strain evidence="2 3">159R</strain>
    </source>
</reference>
<keyword evidence="1" id="KW-1133">Transmembrane helix</keyword>
<feature type="transmembrane region" description="Helical" evidence="1">
    <location>
        <begin position="12"/>
        <end position="28"/>
    </location>
</feature>
<comment type="caution">
    <text evidence="2">The sequence shown here is derived from an EMBL/GenBank/DDBJ whole genome shotgun (WGS) entry which is preliminary data.</text>
</comment>
<keyword evidence="1" id="KW-0472">Membrane</keyword>